<proteinExistence type="predicted"/>
<protein>
    <recommendedName>
        <fullName evidence="3">UBA domain-containing protein</fullName>
    </recommendedName>
</protein>
<dbReference type="Proteomes" id="UP000244005">
    <property type="component" value="Unassembled WGS sequence"/>
</dbReference>
<feature type="compositionally biased region" description="Polar residues" evidence="2">
    <location>
        <begin position="266"/>
        <end position="279"/>
    </location>
</feature>
<evidence type="ECO:0000259" key="3">
    <source>
        <dbReference type="PROSITE" id="PS50030"/>
    </source>
</evidence>
<gene>
    <name evidence="4" type="ORF">MARPO_0092s0027</name>
</gene>
<evidence type="ECO:0000256" key="2">
    <source>
        <dbReference type="SAM" id="MobiDB-lite"/>
    </source>
</evidence>
<feature type="region of interest" description="Disordered" evidence="2">
    <location>
        <begin position="1"/>
        <end position="130"/>
    </location>
</feature>
<keyword evidence="1" id="KW-0175">Coiled coil</keyword>
<dbReference type="Gramene" id="Mp5g12800.1">
    <property type="protein sequence ID" value="Mp5g12800.1.cds"/>
    <property type="gene ID" value="Mp5g12800"/>
</dbReference>
<dbReference type="InterPro" id="IPR015940">
    <property type="entry name" value="UBA"/>
</dbReference>
<feature type="compositionally biased region" description="Pro residues" evidence="2">
    <location>
        <begin position="363"/>
        <end position="372"/>
    </location>
</feature>
<sequence>MDSSLGIGTNHQPGAQNEPFFDLLQPAVTSSSSLGQNPPQNSSKMENSGEFNFSDDVLPSFDFQPIRTSGAPPLKTSNSGAGRMEESRSRQASPPPSYSSYEPMQVRRSREPPPTYEAPLPRSQEHEKESFETATVAAVERTMKKYADNLLRVLEGMSGRLSQLESSTQRLEELYGEIRNDVVNNHGEVDGKLRSLENHILEVQRGVQLLRDRQELAEAQSQLAKLQAVTKSDVAPHNSAPSAPPPVIEQLPELSRASSGKALLEDSQQQMSNVASSHYQQPQPQHLQQLQLQLPSVPSHSLPQPLPQQQQQPQPQAQQHQPQQQQRNPSKKKGKGGVHQGPQMQQQSEVSHQILQQQQQQQQPPPPPPPPQQMSHSQHSPPPPPPPPPSQMTMPFYSQQQQPLPQAPPPMPTYGHQPEAPAYNQHPQGPHHVPPTPQSYPSDLPSYHPSNYGPPGSGLAQPPRQSSQIPPSSHIQQHHNVPMYDPSLARNGSGQLALPPPYLPQAQQVSNSPIYEPQSPGSGYPSSSYRVAQPVPSAPSGGGYPRLPVAQPLPHAMPAGGSGGGPPGTPPLSTNRVPIDEVIDKVTAMGFSKDQVRAVVRRLTENGQSVDLNIVLDKLMNGGDAQPPPKGWFGR</sequence>
<feature type="compositionally biased region" description="Polar residues" evidence="2">
    <location>
        <begin position="1"/>
        <end position="15"/>
    </location>
</feature>
<name>A0A2R6WGS6_MARPO</name>
<dbReference type="PROSITE" id="PS50030">
    <property type="entry name" value="UBA"/>
    <property type="match status" value="1"/>
</dbReference>
<feature type="compositionally biased region" description="Low complexity" evidence="2">
    <location>
        <begin position="461"/>
        <end position="479"/>
    </location>
</feature>
<reference evidence="5" key="1">
    <citation type="journal article" date="2017" name="Cell">
        <title>Insights into land plant evolution garnered from the Marchantia polymorpha genome.</title>
        <authorList>
            <person name="Bowman J.L."/>
            <person name="Kohchi T."/>
            <person name="Yamato K.T."/>
            <person name="Jenkins J."/>
            <person name="Shu S."/>
            <person name="Ishizaki K."/>
            <person name="Yamaoka S."/>
            <person name="Nishihama R."/>
            <person name="Nakamura Y."/>
            <person name="Berger F."/>
            <person name="Adam C."/>
            <person name="Aki S.S."/>
            <person name="Althoff F."/>
            <person name="Araki T."/>
            <person name="Arteaga-Vazquez M.A."/>
            <person name="Balasubrmanian S."/>
            <person name="Barry K."/>
            <person name="Bauer D."/>
            <person name="Boehm C.R."/>
            <person name="Briginshaw L."/>
            <person name="Caballero-Perez J."/>
            <person name="Catarino B."/>
            <person name="Chen F."/>
            <person name="Chiyoda S."/>
            <person name="Chovatia M."/>
            <person name="Davies K.M."/>
            <person name="Delmans M."/>
            <person name="Demura T."/>
            <person name="Dierschke T."/>
            <person name="Dolan L."/>
            <person name="Dorantes-Acosta A.E."/>
            <person name="Eklund D.M."/>
            <person name="Florent S.N."/>
            <person name="Flores-Sandoval E."/>
            <person name="Fujiyama A."/>
            <person name="Fukuzawa H."/>
            <person name="Galik B."/>
            <person name="Grimanelli D."/>
            <person name="Grimwood J."/>
            <person name="Grossniklaus U."/>
            <person name="Hamada T."/>
            <person name="Haseloff J."/>
            <person name="Hetherington A.J."/>
            <person name="Higo A."/>
            <person name="Hirakawa Y."/>
            <person name="Hundley H.N."/>
            <person name="Ikeda Y."/>
            <person name="Inoue K."/>
            <person name="Inoue S.I."/>
            <person name="Ishida S."/>
            <person name="Jia Q."/>
            <person name="Kakita M."/>
            <person name="Kanazawa T."/>
            <person name="Kawai Y."/>
            <person name="Kawashima T."/>
            <person name="Kennedy M."/>
            <person name="Kinose K."/>
            <person name="Kinoshita T."/>
            <person name="Kohara Y."/>
            <person name="Koide E."/>
            <person name="Komatsu K."/>
            <person name="Kopischke S."/>
            <person name="Kubo M."/>
            <person name="Kyozuka J."/>
            <person name="Lagercrantz U."/>
            <person name="Lin S.S."/>
            <person name="Lindquist E."/>
            <person name="Lipzen A.M."/>
            <person name="Lu C.W."/>
            <person name="De Luna E."/>
            <person name="Martienssen R.A."/>
            <person name="Minamino N."/>
            <person name="Mizutani M."/>
            <person name="Mizutani M."/>
            <person name="Mochizuki N."/>
            <person name="Monte I."/>
            <person name="Mosher R."/>
            <person name="Nagasaki H."/>
            <person name="Nakagami H."/>
            <person name="Naramoto S."/>
            <person name="Nishitani K."/>
            <person name="Ohtani M."/>
            <person name="Okamoto T."/>
            <person name="Okumura M."/>
            <person name="Phillips J."/>
            <person name="Pollak B."/>
            <person name="Reinders A."/>
            <person name="Rovekamp M."/>
            <person name="Sano R."/>
            <person name="Sawa S."/>
            <person name="Schmid M.W."/>
            <person name="Shirakawa M."/>
            <person name="Solano R."/>
            <person name="Spunde A."/>
            <person name="Suetsugu N."/>
            <person name="Sugano S."/>
            <person name="Sugiyama A."/>
            <person name="Sun R."/>
            <person name="Suzuki Y."/>
            <person name="Takenaka M."/>
            <person name="Takezawa D."/>
            <person name="Tomogane H."/>
            <person name="Tsuzuki M."/>
            <person name="Ueda T."/>
            <person name="Umeda M."/>
            <person name="Ward J.M."/>
            <person name="Watanabe Y."/>
            <person name="Yazaki K."/>
            <person name="Yokoyama R."/>
            <person name="Yoshitake Y."/>
            <person name="Yotsui I."/>
            <person name="Zachgo S."/>
            <person name="Schmutz J."/>
        </authorList>
    </citation>
    <scope>NUCLEOTIDE SEQUENCE [LARGE SCALE GENOMIC DNA]</scope>
    <source>
        <strain evidence="5">Tak-1</strain>
    </source>
</reference>
<dbReference type="EMBL" id="KZ772764">
    <property type="protein sequence ID" value="PTQ33058.1"/>
    <property type="molecule type" value="Genomic_DNA"/>
</dbReference>
<accession>A0A2R6WGS6</accession>
<dbReference type="OrthoDB" id="515416at2759"/>
<feature type="coiled-coil region" evidence="1">
    <location>
        <begin position="154"/>
        <end position="181"/>
    </location>
</feature>
<feature type="region of interest" description="Disordered" evidence="2">
    <location>
        <begin position="228"/>
        <end position="573"/>
    </location>
</feature>
<dbReference type="Pfam" id="PF07223">
    <property type="entry name" value="DUF1421"/>
    <property type="match status" value="1"/>
</dbReference>
<feature type="compositionally biased region" description="Pro residues" evidence="2">
    <location>
        <begin position="380"/>
        <end position="390"/>
    </location>
</feature>
<keyword evidence="5" id="KW-1185">Reference proteome</keyword>
<evidence type="ECO:0000256" key="1">
    <source>
        <dbReference type="SAM" id="Coils"/>
    </source>
</evidence>
<feature type="compositionally biased region" description="Low complexity" evidence="2">
    <location>
        <begin position="519"/>
        <end position="529"/>
    </location>
</feature>
<dbReference type="PANTHER" id="PTHR31805">
    <property type="entry name" value="RECEPTOR-LIKE KINASE, PUTATIVE (DUF1421)-RELATED"/>
    <property type="match status" value="1"/>
</dbReference>
<feature type="compositionally biased region" description="Low complexity" evidence="2">
    <location>
        <begin position="345"/>
        <end position="362"/>
    </location>
</feature>
<feature type="compositionally biased region" description="Low complexity" evidence="2">
    <location>
        <begin position="280"/>
        <end position="326"/>
    </location>
</feature>
<evidence type="ECO:0000313" key="5">
    <source>
        <dbReference type="Proteomes" id="UP000244005"/>
    </source>
</evidence>
<feature type="domain" description="UBA" evidence="3">
    <location>
        <begin position="578"/>
        <end position="622"/>
    </location>
</feature>
<evidence type="ECO:0000313" key="4">
    <source>
        <dbReference type="EMBL" id="PTQ33058.1"/>
    </source>
</evidence>
<dbReference type="AlphaFoldDB" id="A0A2R6WGS6"/>
<feature type="compositionally biased region" description="Polar residues" evidence="2">
    <location>
        <begin position="27"/>
        <end position="51"/>
    </location>
</feature>
<dbReference type="PANTHER" id="PTHR31805:SF14">
    <property type="entry name" value="RECEPTOR-LIKE KINASE, PUTATIVE (DUF1421)-RELATED"/>
    <property type="match status" value="1"/>
</dbReference>
<organism evidence="4 5">
    <name type="scientific">Marchantia polymorpha</name>
    <name type="common">Common liverwort</name>
    <name type="synonym">Marchantia aquatica</name>
    <dbReference type="NCBI Taxonomy" id="3197"/>
    <lineage>
        <taxon>Eukaryota</taxon>
        <taxon>Viridiplantae</taxon>
        <taxon>Streptophyta</taxon>
        <taxon>Embryophyta</taxon>
        <taxon>Marchantiophyta</taxon>
        <taxon>Marchantiopsida</taxon>
        <taxon>Marchantiidae</taxon>
        <taxon>Marchantiales</taxon>
        <taxon>Marchantiaceae</taxon>
        <taxon>Marchantia</taxon>
    </lineage>
</organism>
<dbReference type="InterPro" id="IPR010820">
    <property type="entry name" value="DUF1421"/>
</dbReference>